<protein>
    <submittedName>
        <fullName evidence="10">Cell surface protein</fullName>
    </submittedName>
</protein>
<dbReference type="InterPro" id="IPR005490">
    <property type="entry name" value="LD_TPept_cat_dom"/>
</dbReference>
<dbReference type="UniPathway" id="UPA00219"/>
<dbReference type="GO" id="GO:0018104">
    <property type="term" value="P:peptidoglycan-protein cross-linking"/>
    <property type="evidence" value="ECO:0007669"/>
    <property type="project" value="TreeGrafter"/>
</dbReference>
<feature type="region of interest" description="Disordered" evidence="7">
    <location>
        <begin position="29"/>
        <end position="58"/>
    </location>
</feature>
<proteinExistence type="predicted"/>
<feature type="domain" description="L,D-TPase catalytic" evidence="9">
    <location>
        <begin position="84"/>
        <end position="213"/>
    </location>
</feature>
<organism evidence="10 11">
    <name type="scientific">Lactobacillus kalixensis DSM 16043</name>
    <dbReference type="NCBI Taxonomy" id="1423763"/>
    <lineage>
        <taxon>Bacteria</taxon>
        <taxon>Bacillati</taxon>
        <taxon>Bacillota</taxon>
        <taxon>Bacilli</taxon>
        <taxon>Lactobacillales</taxon>
        <taxon>Lactobacillaceae</taxon>
        <taxon>Lactobacillus</taxon>
    </lineage>
</organism>
<evidence type="ECO:0000256" key="8">
    <source>
        <dbReference type="SAM" id="SignalP"/>
    </source>
</evidence>
<dbReference type="InterPro" id="IPR038063">
    <property type="entry name" value="Transpep_catalytic_dom"/>
</dbReference>
<dbReference type="Proteomes" id="UP000051036">
    <property type="component" value="Unassembled WGS sequence"/>
</dbReference>
<feature type="compositionally biased region" description="Basic and acidic residues" evidence="7">
    <location>
        <begin position="44"/>
        <end position="58"/>
    </location>
</feature>
<dbReference type="PATRIC" id="fig|1423763.3.peg.1391"/>
<dbReference type="Pfam" id="PF03734">
    <property type="entry name" value="YkuD"/>
    <property type="match status" value="1"/>
</dbReference>
<dbReference type="RefSeq" id="WP_057797486.1">
    <property type="nucleotide sequence ID" value="NZ_AZFM01000004.1"/>
</dbReference>
<feature type="active site" description="Proton donor/acceptor" evidence="6">
    <location>
        <position position="162"/>
    </location>
</feature>
<keyword evidence="11" id="KW-1185">Reference proteome</keyword>
<evidence type="ECO:0000313" key="10">
    <source>
        <dbReference type="EMBL" id="KRL91079.1"/>
    </source>
</evidence>
<reference evidence="10 11" key="1">
    <citation type="journal article" date="2015" name="Genome Announc.">
        <title>Expanding the biotechnology potential of lactobacilli through comparative genomics of 213 strains and associated genera.</title>
        <authorList>
            <person name="Sun Z."/>
            <person name="Harris H.M."/>
            <person name="McCann A."/>
            <person name="Guo C."/>
            <person name="Argimon S."/>
            <person name="Zhang W."/>
            <person name="Yang X."/>
            <person name="Jeffery I.B."/>
            <person name="Cooney J.C."/>
            <person name="Kagawa T.F."/>
            <person name="Liu W."/>
            <person name="Song Y."/>
            <person name="Salvetti E."/>
            <person name="Wrobel A."/>
            <person name="Rasinkangas P."/>
            <person name="Parkhill J."/>
            <person name="Rea M.C."/>
            <person name="O'Sullivan O."/>
            <person name="Ritari J."/>
            <person name="Douillard F.P."/>
            <person name="Paul Ross R."/>
            <person name="Yang R."/>
            <person name="Briner A.E."/>
            <person name="Felis G.E."/>
            <person name="de Vos W.M."/>
            <person name="Barrangou R."/>
            <person name="Klaenhammer T.R."/>
            <person name="Caufield P.W."/>
            <person name="Cui Y."/>
            <person name="Zhang H."/>
            <person name="O'Toole P.W."/>
        </authorList>
    </citation>
    <scope>NUCLEOTIDE SEQUENCE [LARGE SCALE GENOMIC DNA]</scope>
    <source>
        <strain evidence="10 11">DSM 16043</strain>
    </source>
</reference>
<gene>
    <name evidence="10" type="ORF">FC46_GL001375</name>
</gene>
<dbReference type="PANTHER" id="PTHR30582">
    <property type="entry name" value="L,D-TRANSPEPTIDASE"/>
    <property type="match status" value="1"/>
</dbReference>
<sequence>MKKRILIAIVVILAIVGLAKACIPKADSQNEVKTTQKAKKTRKNVSEAEAARPYKDPADLAPEGSWNIKSEKKKYPNIKNAKDIVIRVSLKGNRTYIIKRGHIVYTMLSTGGIFKKGKSLTPTGSFKIRDSKGDSFFNYNLNEGANNWTSWDPKDQNIYLFHSVPTKDDGEYNMKEARKLGRTQGSHGCVRLSVPDSKWLMDHVQPGTKVIIENN</sequence>
<keyword evidence="3 6" id="KW-0133">Cell shape</keyword>
<keyword evidence="4 6" id="KW-0573">Peptidoglycan synthesis</keyword>
<feature type="signal peptide" evidence="8">
    <location>
        <begin position="1"/>
        <end position="21"/>
    </location>
</feature>
<evidence type="ECO:0000313" key="11">
    <source>
        <dbReference type="Proteomes" id="UP000051036"/>
    </source>
</evidence>
<dbReference type="GO" id="GO:0016740">
    <property type="term" value="F:transferase activity"/>
    <property type="evidence" value="ECO:0007669"/>
    <property type="project" value="UniProtKB-KW"/>
</dbReference>
<keyword evidence="2" id="KW-0808">Transferase</keyword>
<evidence type="ECO:0000256" key="3">
    <source>
        <dbReference type="ARBA" id="ARBA00022960"/>
    </source>
</evidence>
<dbReference type="SUPFAM" id="SSF141523">
    <property type="entry name" value="L,D-transpeptidase catalytic domain-like"/>
    <property type="match status" value="1"/>
</dbReference>
<dbReference type="GO" id="GO:0008360">
    <property type="term" value="P:regulation of cell shape"/>
    <property type="evidence" value="ECO:0007669"/>
    <property type="project" value="UniProtKB-UniRule"/>
</dbReference>
<name>A0A0R1UCD3_9LACO</name>
<evidence type="ECO:0000256" key="4">
    <source>
        <dbReference type="ARBA" id="ARBA00022984"/>
    </source>
</evidence>
<evidence type="ECO:0000259" key="9">
    <source>
        <dbReference type="PROSITE" id="PS52029"/>
    </source>
</evidence>
<keyword evidence="8" id="KW-0732">Signal</keyword>
<evidence type="ECO:0000256" key="5">
    <source>
        <dbReference type="ARBA" id="ARBA00023316"/>
    </source>
</evidence>
<evidence type="ECO:0000256" key="2">
    <source>
        <dbReference type="ARBA" id="ARBA00022679"/>
    </source>
</evidence>
<dbReference type="PROSITE" id="PS52029">
    <property type="entry name" value="LD_TPASE"/>
    <property type="match status" value="1"/>
</dbReference>
<keyword evidence="5 6" id="KW-0961">Cell wall biogenesis/degradation</keyword>
<evidence type="ECO:0000256" key="6">
    <source>
        <dbReference type="PROSITE-ProRule" id="PRU01373"/>
    </source>
</evidence>
<dbReference type="AlphaFoldDB" id="A0A0R1UCD3"/>
<dbReference type="GO" id="GO:0071972">
    <property type="term" value="F:peptidoglycan L,D-transpeptidase activity"/>
    <property type="evidence" value="ECO:0007669"/>
    <property type="project" value="TreeGrafter"/>
</dbReference>
<dbReference type="CDD" id="cd16913">
    <property type="entry name" value="YkuD_like"/>
    <property type="match status" value="1"/>
</dbReference>
<comment type="pathway">
    <text evidence="1 6">Cell wall biogenesis; peptidoglycan biosynthesis.</text>
</comment>
<dbReference type="GO" id="GO:0005576">
    <property type="term" value="C:extracellular region"/>
    <property type="evidence" value="ECO:0007669"/>
    <property type="project" value="TreeGrafter"/>
</dbReference>
<dbReference type="PANTHER" id="PTHR30582:SF2">
    <property type="entry name" value="L,D-TRANSPEPTIDASE YCIB-RELATED"/>
    <property type="match status" value="1"/>
</dbReference>
<feature type="active site" description="Nucleophile" evidence="6">
    <location>
        <position position="189"/>
    </location>
</feature>
<dbReference type="EMBL" id="AZFM01000004">
    <property type="protein sequence ID" value="KRL91079.1"/>
    <property type="molecule type" value="Genomic_DNA"/>
</dbReference>
<dbReference type="Gene3D" id="2.40.440.10">
    <property type="entry name" value="L,D-transpeptidase catalytic domain-like"/>
    <property type="match status" value="1"/>
</dbReference>
<comment type="caution">
    <text evidence="10">The sequence shown here is derived from an EMBL/GenBank/DDBJ whole genome shotgun (WGS) entry which is preliminary data.</text>
</comment>
<dbReference type="GO" id="GO:0071555">
    <property type="term" value="P:cell wall organization"/>
    <property type="evidence" value="ECO:0007669"/>
    <property type="project" value="UniProtKB-UniRule"/>
</dbReference>
<evidence type="ECO:0000256" key="1">
    <source>
        <dbReference type="ARBA" id="ARBA00004752"/>
    </source>
</evidence>
<accession>A0A0R1UCD3</accession>
<feature type="chain" id="PRO_5038707365" evidence="8">
    <location>
        <begin position="22"/>
        <end position="215"/>
    </location>
</feature>
<dbReference type="InterPro" id="IPR050979">
    <property type="entry name" value="LD-transpeptidase"/>
</dbReference>
<evidence type="ECO:0000256" key="7">
    <source>
        <dbReference type="SAM" id="MobiDB-lite"/>
    </source>
</evidence>
<dbReference type="STRING" id="1423763.FC46_GL001375"/>
<dbReference type="OrthoDB" id="177750at2"/>